<evidence type="ECO:0000256" key="8">
    <source>
        <dbReference type="SAM" id="Phobius"/>
    </source>
</evidence>
<dbReference type="Pfam" id="PF00069">
    <property type="entry name" value="Pkinase"/>
    <property type="match status" value="1"/>
</dbReference>
<feature type="domain" description="Protein kinase" evidence="9">
    <location>
        <begin position="12"/>
        <end position="271"/>
    </location>
</feature>
<dbReference type="InterPro" id="IPR011009">
    <property type="entry name" value="Kinase-like_dom_sf"/>
</dbReference>
<dbReference type="InterPro" id="IPR011047">
    <property type="entry name" value="Quinoprotein_ADH-like_sf"/>
</dbReference>
<reference evidence="10 11" key="1">
    <citation type="submission" date="2024-01" db="EMBL/GenBank/DDBJ databases">
        <title>Genome insights into Plantactinospora sonchi sp. nov.</title>
        <authorList>
            <person name="Wang L."/>
        </authorList>
    </citation>
    <scope>NUCLEOTIDE SEQUENCE [LARGE SCALE GENOMIC DNA]</scope>
    <source>
        <strain evidence="10 11">NEAU-QY2</strain>
    </source>
</reference>
<dbReference type="InterPro" id="IPR008266">
    <property type="entry name" value="Tyr_kinase_AS"/>
</dbReference>
<protein>
    <recommendedName>
        <fullName evidence="1">non-specific serine/threonine protein kinase</fullName>
        <ecNumber evidence="1">2.7.11.1</ecNumber>
    </recommendedName>
</protein>
<dbReference type="EMBL" id="JAZGQK010000021">
    <property type="protein sequence ID" value="MEE6261613.1"/>
    <property type="molecule type" value="Genomic_DNA"/>
</dbReference>
<dbReference type="SUPFAM" id="SSF50998">
    <property type="entry name" value="Quinoprotein alcohol dehydrogenase-like"/>
    <property type="match status" value="1"/>
</dbReference>
<keyword evidence="8" id="KW-0812">Transmembrane</keyword>
<proteinExistence type="predicted"/>
<sequence>MTLEQGSIFAGYSVERLIGAGGTGEVYAARHPRLSRRDALKVLPVGGENDSGYRARFEQTVDAVARLRHPNIVAVHDRGEFDGRLWIAMDLIDGRSVAEIIRTTPTGLPPAQVSHIAVVMASALDYANSCGVLHRDVRPANILVTSQGHVALTNFGISGLALDETVPSGSGVTVDTVSYSSPEQLQGGHVDGRSDQYSLACTVFRLLTGHDPYENANPVAVIAGHLGQPVPSVRRFHPQLPPTVDAVLARAMAKDPGHRYPSCTEFANSLAASLASAPGLVAYQQPAGPSPVTPQPMPADRGQPGGPIQSVRPGRPTRGRWAIVGAALAACLVLVTAVVLVVRLSGSRDAMAWDDTLYPQEIPSIFRMQLRDELLALTSRPPKLSWTAEVRGGQANIVGGDSSVVVLQSGTSLLGLDMRTGAARWPSVDLHDTVASCAVRENRIGCVAPARNGSDSTVFILDTGRGEIIETVKVPNRDLRSMVVAGDRFIALTDIPDDGGFAAGYTTEGDQLWTREGHDEMYVSAGRGLLVDTAHDADEVVFVNTADGREVLRSTRVVDERDLAWNIFRDGIAIQNQDWTGTDIYDLNGQKKSSVAGWEPAAYQNRYAAASPIPLLVRLGGSAPHYPDRSTVAAANPETGHLLWRISGPELSTAMATVADKLVMQVAAPGASGDSTASAEPTGQEFVRVYDCITGEPLSSPIDMTRSTAVEPYWIESDGDQLVYTYVENRPETPYVVVGYDITSGQREWELPLKNGPEYTGGAIVAATGPEAVSLFR</sequence>
<keyword evidence="4" id="KW-0547">Nucleotide-binding</keyword>
<keyword evidence="5 10" id="KW-0418">Kinase</keyword>
<evidence type="ECO:0000256" key="4">
    <source>
        <dbReference type="ARBA" id="ARBA00022741"/>
    </source>
</evidence>
<dbReference type="Gene3D" id="1.10.510.10">
    <property type="entry name" value="Transferase(Phosphotransferase) domain 1"/>
    <property type="match status" value="1"/>
</dbReference>
<evidence type="ECO:0000256" key="2">
    <source>
        <dbReference type="ARBA" id="ARBA00022527"/>
    </source>
</evidence>
<keyword evidence="8" id="KW-0472">Membrane</keyword>
<keyword evidence="2" id="KW-0723">Serine/threonine-protein kinase</keyword>
<name>A0ABU7RYK6_9ACTN</name>
<evidence type="ECO:0000256" key="5">
    <source>
        <dbReference type="ARBA" id="ARBA00022777"/>
    </source>
</evidence>
<dbReference type="PROSITE" id="PS50011">
    <property type="entry name" value="PROTEIN_KINASE_DOM"/>
    <property type="match status" value="1"/>
</dbReference>
<dbReference type="CDD" id="cd14014">
    <property type="entry name" value="STKc_PknB_like"/>
    <property type="match status" value="1"/>
</dbReference>
<accession>A0ABU7RYK6</accession>
<feature type="compositionally biased region" description="Pro residues" evidence="7">
    <location>
        <begin position="288"/>
        <end position="297"/>
    </location>
</feature>
<feature type="region of interest" description="Disordered" evidence="7">
    <location>
        <begin position="285"/>
        <end position="314"/>
    </location>
</feature>
<dbReference type="InterPro" id="IPR000719">
    <property type="entry name" value="Prot_kinase_dom"/>
</dbReference>
<evidence type="ECO:0000259" key="9">
    <source>
        <dbReference type="PROSITE" id="PS50011"/>
    </source>
</evidence>
<dbReference type="Gene3D" id="2.130.10.10">
    <property type="entry name" value="YVTN repeat-like/Quinoprotein amine dehydrogenase"/>
    <property type="match status" value="1"/>
</dbReference>
<dbReference type="SMART" id="SM00219">
    <property type="entry name" value="TyrKc"/>
    <property type="match status" value="1"/>
</dbReference>
<keyword evidence="11" id="KW-1185">Reference proteome</keyword>
<keyword evidence="6" id="KW-0067">ATP-binding</keyword>
<comment type="caution">
    <text evidence="10">The sequence shown here is derived from an EMBL/GenBank/DDBJ whole genome shotgun (WGS) entry which is preliminary data.</text>
</comment>
<organism evidence="10 11">
    <name type="scientific">Plantactinospora sonchi</name>
    <dbReference type="NCBI Taxonomy" id="1544735"/>
    <lineage>
        <taxon>Bacteria</taxon>
        <taxon>Bacillati</taxon>
        <taxon>Actinomycetota</taxon>
        <taxon>Actinomycetes</taxon>
        <taxon>Micromonosporales</taxon>
        <taxon>Micromonosporaceae</taxon>
        <taxon>Plantactinospora</taxon>
    </lineage>
</organism>
<dbReference type="SUPFAM" id="SSF56112">
    <property type="entry name" value="Protein kinase-like (PK-like)"/>
    <property type="match status" value="1"/>
</dbReference>
<dbReference type="Proteomes" id="UP001332243">
    <property type="component" value="Unassembled WGS sequence"/>
</dbReference>
<gene>
    <name evidence="10" type="ORF">V1633_24310</name>
</gene>
<dbReference type="InterPro" id="IPR015943">
    <property type="entry name" value="WD40/YVTN_repeat-like_dom_sf"/>
</dbReference>
<feature type="transmembrane region" description="Helical" evidence="8">
    <location>
        <begin position="321"/>
        <end position="342"/>
    </location>
</feature>
<evidence type="ECO:0000256" key="1">
    <source>
        <dbReference type="ARBA" id="ARBA00012513"/>
    </source>
</evidence>
<evidence type="ECO:0000256" key="3">
    <source>
        <dbReference type="ARBA" id="ARBA00022679"/>
    </source>
</evidence>
<dbReference type="Gene3D" id="3.30.200.20">
    <property type="entry name" value="Phosphorylase Kinase, domain 1"/>
    <property type="match status" value="1"/>
</dbReference>
<evidence type="ECO:0000256" key="7">
    <source>
        <dbReference type="SAM" id="MobiDB-lite"/>
    </source>
</evidence>
<evidence type="ECO:0000313" key="10">
    <source>
        <dbReference type="EMBL" id="MEE6261613.1"/>
    </source>
</evidence>
<dbReference type="PANTHER" id="PTHR43289">
    <property type="entry name" value="MITOGEN-ACTIVATED PROTEIN KINASE KINASE KINASE 20-RELATED"/>
    <property type="match status" value="1"/>
</dbReference>
<dbReference type="PANTHER" id="PTHR43289:SF6">
    <property type="entry name" value="SERINE_THREONINE-PROTEIN KINASE NEKL-3"/>
    <property type="match status" value="1"/>
</dbReference>
<evidence type="ECO:0000256" key="6">
    <source>
        <dbReference type="ARBA" id="ARBA00022840"/>
    </source>
</evidence>
<dbReference type="PROSITE" id="PS00109">
    <property type="entry name" value="PROTEIN_KINASE_TYR"/>
    <property type="match status" value="1"/>
</dbReference>
<dbReference type="RefSeq" id="WP_331216693.1">
    <property type="nucleotide sequence ID" value="NZ_JAZGQK010000021.1"/>
</dbReference>
<evidence type="ECO:0000313" key="11">
    <source>
        <dbReference type="Proteomes" id="UP001332243"/>
    </source>
</evidence>
<dbReference type="InterPro" id="IPR020635">
    <property type="entry name" value="Tyr_kinase_cat_dom"/>
</dbReference>
<dbReference type="EC" id="2.7.11.1" evidence="1"/>
<keyword evidence="8" id="KW-1133">Transmembrane helix</keyword>
<dbReference type="GO" id="GO:0016301">
    <property type="term" value="F:kinase activity"/>
    <property type="evidence" value="ECO:0007669"/>
    <property type="project" value="UniProtKB-KW"/>
</dbReference>
<keyword evidence="3" id="KW-0808">Transferase</keyword>